<name>A0A0S4JAZ8_BODSA</name>
<dbReference type="AlphaFoldDB" id="A0A0S4JAZ8"/>
<reference evidence="2" key="1">
    <citation type="submission" date="2015-09" db="EMBL/GenBank/DDBJ databases">
        <authorList>
            <consortium name="Pathogen Informatics"/>
        </authorList>
    </citation>
    <scope>NUCLEOTIDE SEQUENCE [LARGE SCALE GENOMIC DNA]</scope>
    <source>
        <strain evidence="2">Lake Konstanz</strain>
    </source>
</reference>
<proteinExistence type="predicted"/>
<dbReference type="EMBL" id="CYKH01001277">
    <property type="protein sequence ID" value="CUG86324.1"/>
    <property type="molecule type" value="Genomic_DNA"/>
</dbReference>
<dbReference type="VEuPathDB" id="TriTrypDB:BSAL_92560"/>
<sequence>MSHLSVSTNASCCISCTHPSFSYASKFDHFAATRSSGKNKETQKNDKMHVNAHFVITLNFKLREGGKPVT</sequence>
<protein>
    <submittedName>
        <fullName evidence="1">Uncharacterized protein</fullName>
    </submittedName>
</protein>
<gene>
    <name evidence="1" type="ORF">BSAL_92560</name>
</gene>
<evidence type="ECO:0000313" key="2">
    <source>
        <dbReference type="Proteomes" id="UP000051952"/>
    </source>
</evidence>
<dbReference type="Proteomes" id="UP000051952">
    <property type="component" value="Unassembled WGS sequence"/>
</dbReference>
<evidence type="ECO:0000313" key="1">
    <source>
        <dbReference type="EMBL" id="CUG86324.1"/>
    </source>
</evidence>
<accession>A0A0S4JAZ8</accession>
<keyword evidence="2" id="KW-1185">Reference proteome</keyword>
<organism evidence="1 2">
    <name type="scientific">Bodo saltans</name>
    <name type="common">Flagellated protozoan</name>
    <dbReference type="NCBI Taxonomy" id="75058"/>
    <lineage>
        <taxon>Eukaryota</taxon>
        <taxon>Discoba</taxon>
        <taxon>Euglenozoa</taxon>
        <taxon>Kinetoplastea</taxon>
        <taxon>Metakinetoplastina</taxon>
        <taxon>Eubodonida</taxon>
        <taxon>Bodonidae</taxon>
        <taxon>Bodo</taxon>
    </lineage>
</organism>